<feature type="transmembrane region" description="Helical" evidence="8">
    <location>
        <begin position="545"/>
        <end position="569"/>
    </location>
</feature>
<comment type="subcellular location">
    <subcellularLocation>
        <location evidence="1">Membrane</location>
        <topology evidence="1">Multi-pass membrane protein</topology>
    </subcellularLocation>
</comment>
<feature type="transmembrane region" description="Helical" evidence="8">
    <location>
        <begin position="512"/>
        <end position="533"/>
    </location>
</feature>
<dbReference type="GO" id="GO:0007035">
    <property type="term" value="P:vacuolar acidification"/>
    <property type="evidence" value="ECO:0007669"/>
    <property type="project" value="TreeGrafter"/>
</dbReference>
<dbReference type="GO" id="GO:0051117">
    <property type="term" value="F:ATPase binding"/>
    <property type="evidence" value="ECO:0007669"/>
    <property type="project" value="TreeGrafter"/>
</dbReference>
<dbReference type="InterPro" id="IPR002490">
    <property type="entry name" value="V-ATPase_116kDa_su"/>
</dbReference>
<protein>
    <submittedName>
        <fullName evidence="9">V-type ATP synthase subunit I</fullName>
    </submittedName>
</protein>
<evidence type="ECO:0000256" key="5">
    <source>
        <dbReference type="ARBA" id="ARBA00022989"/>
    </source>
</evidence>
<accession>A0A370DCS4</accession>
<feature type="transmembrane region" description="Helical" evidence="8">
    <location>
        <begin position="356"/>
        <end position="380"/>
    </location>
</feature>
<evidence type="ECO:0000256" key="7">
    <source>
        <dbReference type="ARBA" id="ARBA00023136"/>
    </source>
</evidence>
<keyword evidence="7 8" id="KW-0472">Membrane</keyword>
<sequence>MTILALRKVTLAGLAQDRKVMLSGLQRMGCLHLIPLRPKLAADPDRTQSAPAEEAYKALRWISDVAEKRQQVKDIGAFDFDEVVRLALGNKQRLREAEDEKAFLQRRIHELTPWGDFTLPSSAYSGGYLYWFYQLPLHERGRLAELDLPWQEVHRDNRFTYVVVIAREEPDAGLLPVARTHTGAVSLSQLHARLNETEVRLEDLHAEHTALSRWIFLLSQNLAHAEDRSALVEADQGIWLQDGVCLVQGWVAERELPLLQAFATELGLALTTEKPLPEERPPTLLENPSPVDGGQDLVSFYQTPNYHEWDPSRIVFFSFALFFAMILADAGYAVILGLILVRYWKRLKKSAEGRRFRILSVVVLAASFLYGVLVGSYFGIEPSPGTLVARLKLLELNDFDSMMRLSIAIGCLHLLMANLVVALRLRPFPHNARPIGWSLAITGGFAAYLGSTEDVQGLATGGYLLLSLGLLLVMLFASNRRVSDWKSALLRLVDGLGSLAQVTKMFGDVLSYLRLFALGLASASLALTFNDLAIQVKTALPGPGLLLAILILFLGHSINLGLGIISGFVHGLRLNFIEFFNWGMSDEGYPFRAFAKKEIEP</sequence>
<feature type="transmembrane region" description="Helical" evidence="8">
    <location>
        <begin position="314"/>
        <end position="344"/>
    </location>
</feature>
<evidence type="ECO:0000256" key="6">
    <source>
        <dbReference type="ARBA" id="ARBA00023065"/>
    </source>
</evidence>
<keyword evidence="4 8" id="KW-0812">Transmembrane</keyword>
<gene>
    <name evidence="9" type="ORF">DIZ78_17320</name>
</gene>
<proteinExistence type="inferred from homology"/>
<evidence type="ECO:0000256" key="1">
    <source>
        <dbReference type="ARBA" id="ARBA00004141"/>
    </source>
</evidence>
<dbReference type="PANTHER" id="PTHR11629:SF63">
    <property type="entry name" value="V-TYPE PROTON ATPASE SUBUNIT A"/>
    <property type="match status" value="1"/>
</dbReference>
<keyword evidence="10" id="KW-1185">Reference proteome</keyword>
<dbReference type="GO" id="GO:0033179">
    <property type="term" value="C:proton-transporting V-type ATPase, V0 domain"/>
    <property type="evidence" value="ECO:0007669"/>
    <property type="project" value="InterPro"/>
</dbReference>
<keyword evidence="5 8" id="KW-1133">Transmembrane helix</keyword>
<name>A0A370DCS4_9GAMM</name>
<evidence type="ECO:0000256" key="3">
    <source>
        <dbReference type="ARBA" id="ARBA00022448"/>
    </source>
</evidence>
<dbReference type="Proteomes" id="UP000254771">
    <property type="component" value="Unassembled WGS sequence"/>
</dbReference>
<keyword evidence="3" id="KW-0813">Transport</keyword>
<evidence type="ECO:0000313" key="9">
    <source>
        <dbReference type="EMBL" id="RDH82174.1"/>
    </source>
</evidence>
<feature type="transmembrane region" description="Helical" evidence="8">
    <location>
        <begin position="457"/>
        <end position="476"/>
    </location>
</feature>
<dbReference type="AlphaFoldDB" id="A0A370DCS4"/>
<evidence type="ECO:0000256" key="2">
    <source>
        <dbReference type="ARBA" id="ARBA00009904"/>
    </source>
</evidence>
<evidence type="ECO:0000256" key="8">
    <source>
        <dbReference type="SAM" id="Phobius"/>
    </source>
</evidence>
<comment type="similarity">
    <text evidence="2">Belongs to the V-ATPase 116 kDa subunit family.</text>
</comment>
<reference evidence="9 10" key="1">
    <citation type="journal article" date="2018" name="ISME J.">
        <title>Endosymbiont genomes yield clues of tubeworm success.</title>
        <authorList>
            <person name="Li Y."/>
            <person name="Liles M.R."/>
            <person name="Halanych K.M."/>
        </authorList>
    </citation>
    <scope>NUCLEOTIDE SEQUENCE [LARGE SCALE GENOMIC DNA]</scope>
    <source>
        <strain evidence="9">A1462</strain>
    </source>
</reference>
<dbReference type="EMBL" id="QFXE01000021">
    <property type="protein sequence ID" value="RDH82174.1"/>
    <property type="molecule type" value="Genomic_DNA"/>
</dbReference>
<feature type="transmembrane region" description="Helical" evidence="8">
    <location>
        <begin position="402"/>
        <end position="423"/>
    </location>
</feature>
<keyword evidence="6" id="KW-0406">Ion transport</keyword>
<dbReference type="GO" id="GO:0046961">
    <property type="term" value="F:proton-transporting ATPase activity, rotational mechanism"/>
    <property type="evidence" value="ECO:0007669"/>
    <property type="project" value="InterPro"/>
</dbReference>
<feature type="transmembrane region" description="Helical" evidence="8">
    <location>
        <begin position="435"/>
        <end position="451"/>
    </location>
</feature>
<evidence type="ECO:0000313" key="10">
    <source>
        <dbReference type="Proteomes" id="UP000254771"/>
    </source>
</evidence>
<dbReference type="GO" id="GO:0016471">
    <property type="term" value="C:vacuolar proton-transporting V-type ATPase complex"/>
    <property type="evidence" value="ECO:0007669"/>
    <property type="project" value="TreeGrafter"/>
</dbReference>
<evidence type="ECO:0000256" key="4">
    <source>
        <dbReference type="ARBA" id="ARBA00022692"/>
    </source>
</evidence>
<organism evidence="9 10">
    <name type="scientific">endosymbiont of Escarpia spicata</name>
    <dbReference type="NCBI Taxonomy" id="2200908"/>
    <lineage>
        <taxon>Bacteria</taxon>
        <taxon>Pseudomonadati</taxon>
        <taxon>Pseudomonadota</taxon>
        <taxon>Gammaproteobacteria</taxon>
        <taxon>sulfur-oxidizing symbionts</taxon>
    </lineage>
</organism>
<comment type="caution">
    <text evidence="9">The sequence shown here is derived from an EMBL/GenBank/DDBJ whole genome shotgun (WGS) entry which is preliminary data.</text>
</comment>
<dbReference type="PANTHER" id="PTHR11629">
    <property type="entry name" value="VACUOLAR PROTON ATPASES"/>
    <property type="match status" value="1"/>
</dbReference>